<dbReference type="InterPro" id="IPR036396">
    <property type="entry name" value="Cyt_P450_sf"/>
</dbReference>
<dbReference type="PANTHER" id="PTHR24304:SF2">
    <property type="entry name" value="24-HYDROXYCHOLESTEROL 7-ALPHA-HYDROXYLASE"/>
    <property type="match status" value="1"/>
</dbReference>
<dbReference type="EMBL" id="BDHI01000001">
    <property type="protein sequence ID" value="GCB17125.1"/>
    <property type="molecule type" value="Genomic_DNA"/>
</dbReference>
<proteinExistence type="inferred from homology"/>
<dbReference type="SUPFAM" id="SSF48264">
    <property type="entry name" value="Cytochrome P450"/>
    <property type="match status" value="1"/>
</dbReference>
<keyword evidence="10" id="KW-1185">Reference proteome</keyword>
<organism evidence="9 10">
    <name type="scientific">Aspergillus awamori</name>
    <name type="common">Black koji mold</name>
    <dbReference type="NCBI Taxonomy" id="105351"/>
    <lineage>
        <taxon>Eukaryota</taxon>
        <taxon>Fungi</taxon>
        <taxon>Dikarya</taxon>
        <taxon>Ascomycota</taxon>
        <taxon>Pezizomycotina</taxon>
        <taxon>Eurotiomycetes</taxon>
        <taxon>Eurotiomycetidae</taxon>
        <taxon>Eurotiales</taxon>
        <taxon>Aspergillaceae</taxon>
        <taxon>Aspergillus</taxon>
    </lineage>
</organism>
<evidence type="ECO:0000313" key="9">
    <source>
        <dbReference type="EMBL" id="GCB17125.1"/>
    </source>
</evidence>
<dbReference type="GO" id="GO:0008395">
    <property type="term" value="F:steroid hydroxylase activity"/>
    <property type="evidence" value="ECO:0007669"/>
    <property type="project" value="TreeGrafter"/>
</dbReference>
<dbReference type="GO" id="GO:0016705">
    <property type="term" value="F:oxidoreductase activity, acting on paired donors, with incorporation or reduction of molecular oxygen"/>
    <property type="evidence" value="ECO:0007669"/>
    <property type="project" value="InterPro"/>
</dbReference>
<accession>A0A401KD08</accession>
<gene>
    <name evidence="9" type="ORF">AAWM_00010</name>
</gene>
<comment type="cofactor">
    <cofactor evidence="1 8">
        <name>heme</name>
        <dbReference type="ChEBI" id="CHEBI:30413"/>
    </cofactor>
</comment>
<evidence type="ECO:0000256" key="2">
    <source>
        <dbReference type="ARBA" id="ARBA00010617"/>
    </source>
</evidence>
<dbReference type="PRINTS" id="PR00465">
    <property type="entry name" value="EP450IV"/>
</dbReference>
<keyword evidence="3 8" id="KW-0349">Heme</keyword>
<dbReference type="Gene3D" id="1.10.630.10">
    <property type="entry name" value="Cytochrome P450"/>
    <property type="match status" value="1"/>
</dbReference>
<dbReference type="InterPro" id="IPR002403">
    <property type="entry name" value="Cyt_P450_E_grp-IV"/>
</dbReference>
<protein>
    <submittedName>
        <fullName evidence="9">Cholesterol 7-alpha-monooxygenase</fullName>
    </submittedName>
</protein>
<keyword evidence="6 8" id="KW-0408">Iron</keyword>
<comment type="caution">
    <text evidence="9">The sequence shown here is derived from an EMBL/GenBank/DDBJ whole genome shotgun (WGS) entry which is preliminary data.</text>
</comment>
<dbReference type="STRING" id="105351.A0A401KD08"/>
<dbReference type="Pfam" id="PF00067">
    <property type="entry name" value="p450"/>
    <property type="match status" value="1"/>
</dbReference>
<keyword evidence="7 9" id="KW-0503">Monooxygenase</keyword>
<reference evidence="9 10" key="1">
    <citation type="submission" date="2016-09" db="EMBL/GenBank/DDBJ databases">
        <title>Aspergillus awamori IFM 58123T.</title>
        <authorList>
            <person name="Kusuya Y."/>
            <person name="Shimizu M."/>
            <person name="Takahashi H."/>
            <person name="Yaguchi T."/>
        </authorList>
    </citation>
    <scope>NUCLEOTIDE SEQUENCE [LARGE SCALE GENOMIC DNA]</scope>
    <source>
        <strain evidence="9 10">IFM 58123</strain>
    </source>
</reference>
<comment type="similarity">
    <text evidence="2">Belongs to the cytochrome P450 family.</text>
</comment>
<keyword evidence="5" id="KW-0560">Oxidoreductase</keyword>
<evidence type="ECO:0000256" key="5">
    <source>
        <dbReference type="ARBA" id="ARBA00023002"/>
    </source>
</evidence>
<evidence type="ECO:0000256" key="7">
    <source>
        <dbReference type="ARBA" id="ARBA00023033"/>
    </source>
</evidence>
<keyword evidence="4 8" id="KW-0479">Metal-binding</keyword>
<name>A0A401KD08_ASPAW</name>
<evidence type="ECO:0000256" key="4">
    <source>
        <dbReference type="ARBA" id="ARBA00022723"/>
    </source>
</evidence>
<sequence length="321" mass="36096">MGTLGQSSVSDWTMGLMTSMAFDSHLGKTFLEMHPECLDSFRVVAHDAWVLGFDWPISLVSKPHFHRDKIVDALSHYYDIPQTRRAGQVRFLTEIEDSLRSQAVQTKDIAALTFQMLLAIGGNPPRAAFWLLSHILYDRALMHQLRLECARAFKKGKNEQPDVPILLDECPKLNAAFHETLRLYTGIISMKRLTDDTIIGGYHLQRGANVLIPYRLLHLNPDFWGTDSKTFNSQRFLHNPSFATAKFYRPFGGGSSYCSGRNIARQIVLSFVATVITRYDVEIVGGIESQPFPKSDEEAFTFGLLPPGIGQDIEISVSCRG</sequence>
<dbReference type="Proteomes" id="UP000286921">
    <property type="component" value="Unassembled WGS sequence"/>
</dbReference>
<evidence type="ECO:0000256" key="6">
    <source>
        <dbReference type="ARBA" id="ARBA00023004"/>
    </source>
</evidence>
<feature type="binding site" description="axial binding residue" evidence="8">
    <location>
        <position position="258"/>
    </location>
    <ligand>
        <name>heme</name>
        <dbReference type="ChEBI" id="CHEBI:30413"/>
    </ligand>
    <ligandPart>
        <name>Fe</name>
        <dbReference type="ChEBI" id="CHEBI:18248"/>
    </ligandPart>
</feature>
<dbReference type="InterPro" id="IPR001128">
    <property type="entry name" value="Cyt_P450"/>
</dbReference>
<evidence type="ECO:0000256" key="3">
    <source>
        <dbReference type="ARBA" id="ARBA00022617"/>
    </source>
</evidence>
<dbReference type="GO" id="GO:0005506">
    <property type="term" value="F:iron ion binding"/>
    <property type="evidence" value="ECO:0007669"/>
    <property type="project" value="InterPro"/>
</dbReference>
<dbReference type="InterPro" id="IPR050529">
    <property type="entry name" value="CYP450_sterol_14alpha_dmase"/>
</dbReference>
<evidence type="ECO:0000256" key="8">
    <source>
        <dbReference type="PIRSR" id="PIRSR602403-1"/>
    </source>
</evidence>
<evidence type="ECO:0000313" key="10">
    <source>
        <dbReference type="Proteomes" id="UP000286921"/>
    </source>
</evidence>
<dbReference type="GO" id="GO:0020037">
    <property type="term" value="F:heme binding"/>
    <property type="evidence" value="ECO:0007669"/>
    <property type="project" value="InterPro"/>
</dbReference>
<evidence type="ECO:0000256" key="1">
    <source>
        <dbReference type="ARBA" id="ARBA00001971"/>
    </source>
</evidence>
<dbReference type="AlphaFoldDB" id="A0A401KD08"/>
<dbReference type="PANTHER" id="PTHR24304">
    <property type="entry name" value="CYTOCHROME P450 FAMILY 7"/>
    <property type="match status" value="1"/>
</dbReference>